<dbReference type="Gene3D" id="1.10.260.40">
    <property type="entry name" value="lambda repressor-like DNA-binding domains"/>
    <property type="match status" value="1"/>
</dbReference>
<dbReference type="SUPFAM" id="SSF47413">
    <property type="entry name" value="lambda repressor-like DNA-binding domains"/>
    <property type="match status" value="1"/>
</dbReference>
<proteinExistence type="predicted"/>
<dbReference type="CDD" id="cd00093">
    <property type="entry name" value="HTH_XRE"/>
    <property type="match status" value="1"/>
</dbReference>
<sequence>MKPSCLKKALEGVSPLTKKYVRRQGEFAVRLHDLMERGGMSQRQLAEKLGKKESYVSRVLSGSANPTLKTMVEFEVALGRDIFSIPYEGKAVIYKVVVSQFQFPATSSLEGYTTKSARAGGGARAVLYHDYSIAG</sequence>
<dbReference type="KEGG" id="plt:Plut_1808"/>
<dbReference type="HOGENOM" id="CLU_1882041_0_0_10"/>
<name>Q3B1W9_CHLL3</name>
<dbReference type="OrthoDB" id="770730at2"/>
<dbReference type="InterPro" id="IPR001387">
    <property type="entry name" value="Cro/C1-type_HTH"/>
</dbReference>
<dbReference type="InterPro" id="IPR010982">
    <property type="entry name" value="Lambda_DNA-bd_dom_sf"/>
</dbReference>
<dbReference type="STRING" id="319225.Plut_1808"/>
<protein>
    <submittedName>
        <fullName evidence="2">Transcriptional regulator, XRE family</fullName>
    </submittedName>
</protein>
<dbReference type="Pfam" id="PF01381">
    <property type="entry name" value="HTH_3"/>
    <property type="match status" value="1"/>
</dbReference>
<dbReference type="GO" id="GO:0003677">
    <property type="term" value="F:DNA binding"/>
    <property type="evidence" value="ECO:0007669"/>
    <property type="project" value="InterPro"/>
</dbReference>
<reference evidence="3" key="1">
    <citation type="submission" date="2005-08" db="EMBL/GenBank/DDBJ databases">
        <title>Complete sequence of Pelodictyon luteolum DSM 273.</title>
        <authorList>
            <consortium name="US DOE Joint Genome Institute"/>
            <person name="Copeland A."/>
            <person name="Lucas S."/>
            <person name="Lapidus A."/>
            <person name="Barry K."/>
            <person name="Detter J.C."/>
            <person name="Glavina T."/>
            <person name="Hammon N."/>
            <person name="Israni S."/>
            <person name="Pitluck S."/>
            <person name="Bryant D."/>
            <person name="Schmutz J."/>
            <person name="Larimer F."/>
            <person name="Land M."/>
            <person name="Kyrpides N."/>
            <person name="Ivanova N."/>
            <person name="Richardson P."/>
        </authorList>
    </citation>
    <scope>NUCLEOTIDE SEQUENCE [LARGE SCALE GENOMIC DNA]</scope>
    <source>
        <strain evidence="3">DSM 273 / BCRC 81028 / 2530</strain>
    </source>
</reference>
<dbReference type="PROSITE" id="PS50943">
    <property type="entry name" value="HTH_CROC1"/>
    <property type="match status" value="1"/>
</dbReference>
<gene>
    <name evidence="2" type="ordered locus">Plut_1808</name>
</gene>
<dbReference type="EMBL" id="CP000096">
    <property type="protein sequence ID" value="ABB24662.1"/>
    <property type="molecule type" value="Genomic_DNA"/>
</dbReference>
<evidence type="ECO:0000313" key="3">
    <source>
        <dbReference type="Proteomes" id="UP000002709"/>
    </source>
</evidence>
<evidence type="ECO:0000313" key="2">
    <source>
        <dbReference type="EMBL" id="ABB24662.1"/>
    </source>
</evidence>
<dbReference type="SMART" id="SM00530">
    <property type="entry name" value="HTH_XRE"/>
    <property type="match status" value="1"/>
</dbReference>
<dbReference type="Proteomes" id="UP000002709">
    <property type="component" value="Chromosome"/>
</dbReference>
<feature type="domain" description="HTH cro/C1-type" evidence="1">
    <location>
        <begin position="31"/>
        <end position="85"/>
    </location>
</feature>
<organism evidence="2 3">
    <name type="scientific">Chlorobium luteolum (strain DSM 273 / BCRC 81028 / 2530)</name>
    <name type="common">Pelodictyon luteolum</name>
    <dbReference type="NCBI Taxonomy" id="319225"/>
    <lineage>
        <taxon>Bacteria</taxon>
        <taxon>Pseudomonadati</taxon>
        <taxon>Chlorobiota</taxon>
        <taxon>Chlorobiia</taxon>
        <taxon>Chlorobiales</taxon>
        <taxon>Chlorobiaceae</taxon>
        <taxon>Chlorobium/Pelodictyon group</taxon>
        <taxon>Pelodictyon</taxon>
    </lineage>
</organism>
<dbReference type="AlphaFoldDB" id="Q3B1W9"/>
<dbReference type="eggNOG" id="COG1813">
    <property type="taxonomic scope" value="Bacteria"/>
</dbReference>
<evidence type="ECO:0000259" key="1">
    <source>
        <dbReference type="PROSITE" id="PS50943"/>
    </source>
</evidence>
<keyword evidence="3" id="KW-1185">Reference proteome</keyword>
<accession>Q3B1W9</accession>